<accession>A0A935W5Z4</accession>
<gene>
    <name evidence="1" type="ORF">IPK02_18170</name>
</gene>
<evidence type="ECO:0000313" key="2">
    <source>
        <dbReference type="Proteomes" id="UP000706151"/>
    </source>
</evidence>
<organism evidence="1 2">
    <name type="scientific">Candidatus Accumulibacter affinis</name>
    <dbReference type="NCBI Taxonomy" id="2954384"/>
    <lineage>
        <taxon>Bacteria</taxon>
        <taxon>Pseudomonadati</taxon>
        <taxon>Pseudomonadota</taxon>
        <taxon>Betaproteobacteria</taxon>
        <taxon>Candidatus Accumulibacter</taxon>
    </lineage>
</organism>
<sequence>MIFKDQFWVNANSNFIDICVLEWCKLFGDKRGQHYWRKVVTDRTAFLAGLLHAVGQTETEFDAYIEEMRTYRDKFVAHLDSAEVMNIPTLRTARKSVSFLYGYLLANEEEDNCFHDAPPKASRFYRLFYSQGRRVYSKGKRGPTRQSSGPARKAAQAGAHFYIGRLEIPAHANDNGLAAFCPTGGLFVVARLCIAARSSAHLLRCTQFVLRRF</sequence>
<evidence type="ECO:0000313" key="1">
    <source>
        <dbReference type="EMBL" id="MBK7955709.1"/>
    </source>
</evidence>
<proteinExistence type="predicted"/>
<name>A0A935W5Z4_9PROT</name>
<dbReference type="EMBL" id="JADJOT010000011">
    <property type="protein sequence ID" value="MBK7955709.1"/>
    <property type="molecule type" value="Genomic_DNA"/>
</dbReference>
<protein>
    <submittedName>
        <fullName evidence="1">Uncharacterized protein</fullName>
    </submittedName>
</protein>
<reference evidence="1 2" key="1">
    <citation type="submission" date="2020-10" db="EMBL/GenBank/DDBJ databases">
        <title>Connecting structure to function with the recovery of over 1000 high-quality activated sludge metagenome-assembled genomes encoding full-length rRNA genes using long-read sequencing.</title>
        <authorList>
            <person name="Singleton C.M."/>
            <person name="Petriglieri F."/>
            <person name="Kristensen J.M."/>
            <person name="Kirkegaard R.H."/>
            <person name="Michaelsen T.Y."/>
            <person name="Andersen M.H."/>
            <person name="Karst S.M."/>
            <person name="Dueholm M.S."/>
            <person name="Nielsen P.H."/>
            <person name="Albertsen M."/>
        </authorList>
    </citation>
    <scope>NUCLEOTIDE SEQUENCE [LARGE SCALE GENOMIC DNA]</scope>
    <source>
        <strain evidence="1">Fred_18-Q3-R57-64_BAT3C.720</strain>
    </source>
</reference>
<dbReference type="Proteomes" id="UP000706151">
    <property type="component" value="Unassembled WGS sequence"/>
</dbReference>
<comment type="caution">
    <text evidence="1">The sequence shown here is derived from an EMBL/GenBank/DDBJ whole genome shotgun (WGS) entry which is preliminary data.</text>
</comment>
<dbReference type="AlphaFoldDB" id="A0A935W5Z4"/>